<dbReference type="RefSeq" id="WP_186557990.1">
    <property type="nucleotide sequence ID" value="NZ_JACNMF010000001.1"/>
</dbReference>
<reference evidence="2" key="1">
    <citation type="submission" date="2020-08" db="EMBL/GenBank/DDBJ databases">
        <title>Hyunsoonleella sp. strain SJ7 genome sequencing and assembly.</title>
        <authorList>
            <person name="Kim I."/>
        </authorList>
    </citation>
    <scope>NUCLEOTIDE SEQUENCE</scope>
    <source>
        <strain evidence="2">SJ7</strain>
    </source>
</reference>
<evidence type="ECO:0000313" key="3">
    <source>
        <dbReference type="Proteomes" id="UP000656244"/>
    </source>
</evidence>
<feature type="chain" id="PRO_5037069254" evidence="1">
    <location>
        <begin position="22"/>
        <end position="166"/>
    </location>
</feature>
<dbReference type="Proteomes" id="UP000656244">
    <property type="component" value="Unassembled WGS sequence"/>
</dbReference>
<feature type="signal peptide" evidence="1">
    <location>
        <begin position="1"/>
        <end position="21"/>
    </location>
</feature>
<gene>
    <name evidence="2" type="ORF">H7U19_01085</name>
</gene>
<organism evidence="2 3">
    <name type="scientific">Hyunsoonleella aquatilis</name>
    <dbReference type="NCBI Taxonomy" id="2762758"/>
    <lineage>
        <taxon>Bacteria</taxon>
        <taxon>Pseudomonadati</taxon>
        <taxon>Bacteroidota</taxon>
        <taxon>Flavobacteriia</taxon>
        <taxon>Flavobacteriales</taxon>
        <taxon>Flavobacteriaceae</taxon>
    </lineage>
</organism>
<keyword evidence="1" id="KW-0732">Signal</keyword>
<accession>A0A923H7F4</accession>
<sequence>MKTKRYFYLLLLVLCSACSNGGSNNQSNGNSSFTAKIDGQSFVARHDLIFTLELNGKYLAIGGTNDNMTNIKTIDFTITMDAFQGLSNGLEITDATAGFYVEANFVDQDQDIDAWEDEPGASYFIKIISVDYDNGLVSGEFNFTLVDDELSQTVNITEGEFSNIKF</sequence>
<dbReference type="EMBL" id="JACNMF010000001">
    <property type="protein sequence ID" value="MBC3756978.1"/>
    <property type="molecule type" value="Genomic_DNA"/>
</dbReference>
<protein>
    <submittedName>
        <fullName evidence="2">Uncharacterized protein</fullName>
    </submittedName>
</protein>
<evidence type="ECO:0000256" key="1">
    <source>
        <dbReference type="SAM" id="SignalP"/>
    </source>
</evidence>
<comment type="caution">
    <text evidence="2">The sequence shown here is derived from an EMBL/GenBank/DDBJ whole genome shotgun (WGS) entry which is preliminary data.</text>
</comment>
<keyword evidence="3" id="KW-1185">Reference proteome</keyword>
<name>A0A923H7F4_9FLAO</name>
<dbReference type="AlphaFoldDB" id="A0A923H7F4"/>
<evidence type="ECO:0000313" key="2">
    <source>
        <dbReference type="EMBL" id="MBC3756978.1"/>
    </source>
</evidence>
<proteinExistence type="predicted"/>